<keyword evidence="4" id="KW-1185">Reference proteome</keyword>
<dbReference type="Proteomes" id="UP000054937">
    <property type="component" value="Unassembled WGS sequence"/>
</dbReference>
<feature type="region of interest" description="Disordered" evidence="2">
    <location>
        <begin position="475"/>
        <end position="504"/>
    </location>
</feature>
<feature type="coiled-coil region" evidence="1">
    <location>
        <begin position="109"/>
        <end position="162"/>
    </location>
</feature>
<gene>
    <name evidence="3" type="ORF">PPERSA_00186</name>
</gene>
<sequence length="547" mass="64917">MNCEDLDLEISDEHTISDLDEQQFLNDRNNEELENNLNFQEKNYSQNNENSQNLIQQKINTQENSSVQSTQNQLKSQKSNQIQIKYISDGNYNSDQQKNQNQFQFSDQREKQEKQNNIKIQENNNLNEEKILFEIENKYLQKQNYTNECNNIKNKKIEKQDSQKESQKNKYMCQKSGENFVKKNSIQYNKSIEKINNKRNNHINCTDFQYNDNEQQKFTGNQNFSQSSKKGEQKQNDFNLKKQIQDEQQEEITRNLNERFFQNEGVDLGQVKIQQKNQNLQVPQIFDRKNSKYKDQNFSSNNINNDQCMNLSLSIQNYDKNNDNQKQIFSCQFQNKSTNNNSDISNDNNLGEFQSQKLETESNLSNQIVKSEFISKEQTKNLDLYGINSNQGCENNDDSYQKFLKNSSQLQNNNKFSAKQKENQDYQLQNKQTIDENYIFKCLKFDINQVLQQNKQDQKSQVQPLFDVESYDGEKQKLEEKNSNSGQKSDQSYVEDEDDDEFNQELEEIKALRINKRVGINSDYQNNSKCEQENFRYLVLRNGQREY</sequence>
<dbReference type="EMBL" id="LDAU01000116">
    <property type="protein sequence ID" value="KRX04417.1"/>
    <property type="molecule type" value="Genomic_DNA"/>
</dbReference>
<comment type="caution">
    <text evidence="3">The sequence shown here is derived from an EMBL/GenBank/DDBJ whole genome shotgun (WGS) entry which is preliminary data.</text>
</comment>
<evidence type="ECO:0000313" key="3">
    <source>
        <dbReference type="EMBL" id="KRX04417.1"/>
    </source>
</evidence>
<keyword evidence="1" id="KW-0175">Coiled coil</keyword>
<dbReference type="AlphaFoldDB" id="A0A0V0QQD4"/>
<accession>A0A0V0QQD4</accession>
<dbReference type="InParanoid" id="A0A0V0QQD4"/>
<protein>
    <submittedName>
        <fullName evidence="3">Uncharacterized protein</fullName>
    </submittedName>
</protein>
<reference evidence="3 4" key="1">
    <citation type="journal article" date="2015" name="Sci. Rep.">
        <title>Genome of the facultative scuticociliatosis pathogen Pseudocohnilembus persalinus provides insight into its virulence through horizontal gene transfer.</title>
        <authorList>
            <person name="Xiong J."/>
            <person name="Wang G."/>
            <person name="Cheng J."/>
            <person name="Tian M."/>
            <person name="Pan X."/>
            <person name="Warren A."/>
            <person name="Jiang C."/>
            <person name="Yuan D."/>
            <person name="Miao W."/>
        </authorList>
    </citation>
    <scope>NUCLEOTIDE SEQUENCE [LARGE SCALE GENOMIC DNA]</scope>
    <source>
        <strain evidence="3">36N120E</strain>
    </source>
</reference>
<organism evidence="3 4">
    <name type="scientific">Pseudocohnilembus persalinus</name>
    <name type="common">Ciliate</name>
    <dbReference type="NCBI Taxonomy" id="266149"/>
    <lineage>
        <taxon>Eukaryota</taxon>
        <taxon>Sar</taxon>
        <taxon>Alveolata</taxon>
        <taxon>Ciliophora</taxon>
        <taxon>Intramacronucleata</taxon>
        <taxon>Oligohymenophorea</taxon>
        <taxon>Scuticociliatia</taxon>
        <taxon>Philasterida</taxon>
        <taxon>Pseudocohnilembidae</taxon>
        <taxon>Pseudocohnilembus</taxon>
    </lineage>
</organism>
<evidence type="ECO:0000256" key="2">
    <source>
        <dbReference type="SAM" id="MobiDB-lite"/>
    </source>
</evidence>
<proteinExistence type="predicted"/>
<feature type="compositionally biased region" description="Polar residues" evidence="2">
    <location>
        <begin position="483"/>
        <end position="492"/>
    </location>
</feature>
<name>A0A0V0QQD4_PSEPJ</name>
<evidence type="ECO:0000256" key="1">
    <source>
        <dbReference type="SAM" id="Coils"/>
    </source>
</evidence>
<evidence type="ECO:0000313" key="4">
    <source>
        <dbReference type="Proteomes" id="UP000054937"/>
    </source>
</evidence>
<feature type="compositionally biased region" description="Acidic residues" evidence="2">
    <location>
        <begin position="493"/>
        <end position="504"/>
    </location>
</feature>